<dbReference type="InterPro" id="IPR032675">
    <property type="entry name" value="LRR_dom_sf"/>
</dbReference>
<sequence>MPPYITLCDNCGHSLDTHVSSLHFDTDAYLCCGAQISESEADICSSTISSWQTKLAKCDVEILQLKTALEKLEDVRQSLADRIQRSRTLLAPIRTIPRDILQIIFECACLSISYNPFTECGEMPLIFATPNYLSSVCAYWHDICVSLSQLWTSTFIHAGHDTSPSYFNDLLARREKWSGKPLLNLQVSSATHNILQEARGNNIFDSLFHLHNSMDQLYLHRISIDFNNSTLAQAFHATPGLELPELEYLDLSGHSLSPSYCPHGQLINLFSRTPKLHTLKLALRGLRRTPFRLQRNQIVDIHLADYMHYLSFPDGFPNTTTATLQRCRMAFRDIINTPLRKLILHDSAIEWSSQFSPGDSPRGMKIPQLISLELIESEPLDPNGYTLILENIPDLTHSPDFTELILTTFYITCTALLSLLRTVPSLRRLSIVERTNTELITPKFIEELDTPGVLQYMEHLQLVWSGDVDEGAVMDVIERRATVLESVVIGIRHGGELEANTLSRVNGLRKRGMKISLW</sequence>
<dbReference type="AlphaFoldDB" id="A0AA39JZ13"/>
<feature type="coiled-coil region" evidence="1">
    <location>
        <begin position="55"/>
        <end position="89"/>
    </location>
</feature>
<evidence type="ECO:0008006" key="4">
    <source>
        <dbReference type="Google" id="ProtNLM"/>
    </source>
</evidence>
<evidence type="ECO:0000256" key="1">
    <source>
        <dbReference type="SAM" id="Coils"/>
    </source>
</evidence>
<comment type="caution">
    <text evidence="2">The sequence shown here is derived from an EMBL/GenBank/DDBJ whole genome shotgun (WGS) entry which is preliminary data.</text>
</comment>
<dbReference type="SUPFAM" id="SSF52047">
    <property type="entry name" value="RNI-like"/>
    <property type="match status" value="1"/>
</dbReference>
<accession>A0AA39JZ13</accession>
<dbReference type="EMBL" id="JAUEPS010000034">
    <property type="protein sequence ID" value="KAK0451257.1"/>
    <property type="molecule type" value="Genomic_DNA"/>
</dbReference>
<keyword evidence="1" id="KW-0175">Coiled coil</keyword>
<dbReference type="RefSeq" id="XP_060327594.1">
    <property type="nucleotide sequence ID" value="XM_060468590.1"/>
</dbReference>
<protein>
    <recommendedName>
        <fullName evidence="4">F-box domain-containing protein</fullName>
    </recommendedName>
</protein>
<proteinExistence type="predicted"/>
<organism evidence="2 3">
    <name type="scientific">Armillaria tabescens</name>
    <name type="common">Ringless honey mushroom</name>
    <name type="synonym">Agaricus tabescens</name>
    <dbReference type="NCBI Taxonomy" id="1929756"/>
    <lineage>
        <taxon>Eukaryota</taxon>
        <taxon>Fungi</taxon>
        <taxon>Dikarya</taxon>
        <taxon>Basidiomycota</taxon>
        <taxon>Agaricomycotina</taxon>
        <taxon>Agaricomycetes</taxon>
        <taxon>Agaricomycetidae</taxon>
        <taxon>Agaricales</taxon>
        <taxon>Marasmiineae</taxon>
        <taxon>Physalacriaceae</taxon>
        <taxon>Desarmillaria</taxon>
    </lineage>
</organism>
<evidence type="ECO:0000313" key="3">
    <source>
        <dbReference type="Proteomes" id="UP001175211"/>
    </source>
</evidence>
<dbReference type="Proteomes" id="UP001175211">
    <property type="component" value="Unassembled WGS sequence"/>
</dbReference>
<evidence type="ECO:0000313" key="2">
    <source>
        <dbReference type="EMBL" id="KAK0451257.1"/>
    </source>
</evidence>
<gene>
    <name evidence="2" type="ORF">EV420DRAFT_1312172</name>
</gene>
<dbReference type="GeneID" id="85352138"/>
<reference evidence="2" key="1">
    <citation type="submission" date="2023-06" db="EMBL/GenBank/DDBJ databases">
        <authorList>
            <consortium name="Lawrence Berkeley National Laboratory"/>
            <person name="Ahrendt S."/>
            <person name="Sahu N."/>
            <person name="Indic B."/>
            <person name="Wong-Bajracharya J."/>
            <person name="Merenyi Z."/>
            <person name="Ke H.-M."/>
            <person name="Monk M."/>
            <person name="Kocsube S."/>
            <person name="Drula E."/>
            <person name="Lipzen A."/>
            <person name="Balint B."/>
            <person name="Henrissat B."/>
            <person name="Andreopoulos B."/>
            <person name="Martin F.M."/>
            <person name="Harder C.B."/>
            <person name="Rigling D."/>
            <person name="Ford K.L."/>
            <person name="Foster G.D."/>
            <person name="Pangilinan J."/>
            <person name="Papanicolaou A."/>
            <person name="Barry K."/>
            <person name="LaButti K."/>
            <person name="Viragh M."/>
            <person name="Koriabine M."/>
            <person name="Yan M."/>
            <person name="Riley R."/>
            <person name="Champramary S."/>
            <person name="Plett K.L."/>
            <person name="Tsai I.J."/>
            <person name="Slot J."/>
            <person name="Sipos G."/>
            <person name="Plett J."/>
            <person name="Nagy L.G."/>
            <person name="Grigoriev I.V."/>
        </authorList>
    </citation>
    <scope>NUCLEOTIDE SEQUENCE</scope>
    <source>
        <strain evidence="2">CCBAS 213</strain>
    </source>
</reference>
<name>A0AA39JZ13_ARMTA</name>
<keyword evidence="3" id="KW-1185">Reference proteome</keyword>
<dbReference type="Gene3D" id="3.80.10.10">
    <property type="entry name" value="Ribonuclease Inhibitor"/>
    <property type="match status" value="1"/>
</dbReference>